<dbReference type="PROSITE" id="PS50835">
    <property type="entry name" value="IG_LIKE"/>
    <property type="match status" value="1"/>
</dbReference>
<evidence type="ECO:0000313" key="3">
    <source>
        <dbReference type="Proteomes" id="UP000472265"/>
    </source>
</evidence>
<dbReference type="InterPro" id="IPR036179">
    <property type="entry name" value="Ig-like_dom_sf"/>
</dbReference>
<organism evidence="2 3">
    <name type="scientific">Sparus aurata</name>
    <name type="common">Gilthead sea bream</name>
    <dbReference type="NCBI Taxonomy" id="8175"/>
    <lineage>
        <taxon>Eukaryota</taxon>
        <taxon>Metazoa</taxon>
        <taxon>Chordata</taxon>
        <taxon>Craniata</taxon>
        <taxon>Vertebrata</taxon>
        <taxon>Euteleostomi</taxon>
        <taxon>Actinopterygii</taxon>
        <taxon>Neopterygii</taxon>
        <taxon>Teleostei</taxon>
        <taxon>Neoteleostei</taxon>
        <taxon>Acanthomorphata</taxon>
        <taxon>Eupercaria</taxon>
        <taxon>Spariformes</taxon>
        <taxon>Sparidae</taxon>
        <taxon>Sparus</taxon>
    </lineage>
</organism>
<name>A0A671Z4D8_SPAAU</name>
<accession>A0A671Z4D8</accession>
<dbReference type="InterPro" id="IPR013783">
    <property type="entry name" value="Ig-like_fold"/>
</dbReference>
<protein>
    <recommendedName>
        <fullName evidence="1">Ig-like domain-containing protein</fullName>
    </recommendedName>
</protein>
<dbReference type="Proteomes" id="UP000472265">
    <property type="component" value="Chromosome 9"/>
</dbReference>
<gene>
    <name evidence="2" type="primary">LOC115587442</name>
</gene>
<evidence type="ECO:0000313" key="2">
    <source>
        <dbReference type="Ensembl" id="ENSSAUP00010069797.1"/>
    </source>
</evidence>
<dbReference type="Gene3D" id="2.60.40.10">
    <property type="entry name" value="Immunoglobulins"/>
    <property type="match status" value="1"/>
</dbReference>
<dbReference type="InterPro" id="IPR007110">
    <property type="entry name" value="Ig-like_dom"/>
</dbReference>
<feature type="domain" description="Ig-like" evidence="1">
    <location>
        <begin position="25"/>
        <end position="58"/>
    </location>
</feature>
<reference evidence="2" key="3">
    <citation type="submission" date="2025-09" db="UniProtKB">
        <authorList>
            <consortium name="Ensembl"/>
        </authorList>
    </citation>
    <scope>IDENTIFICATION</scope>
</reference>
<proteinExistence type="predicted"/>
<dbReference type="SUPFAM" id="SSF48726">
    <property type="entry name" value="Immunoglobulin"/>
    <property type="match status" value="1"/>
</dbReference>
<keyword evidence="3" id="KW-1185">Reference proteome</keyword>
<reference evidence="2" key="2">
    <citation type="submission" date="2025-08" db="UniProtKB">
        <authorList>
            <consortium name="Ensembl"/>
        </authorList>
    </citation>
    <scope>IDENTIFICATION</scope>
</reference>
<dbReference type="GeneTree" id="ENSGT00940000159942"/>
<dbReference type="Ensembl" id="ENSSAUT00010073060.1">
    <property type="protein sequence ID" value="ENSSAUP00010069797.1"/>
    <property type="gene ID" value="ENSSAUG00010027618.1"/>
</dbReference>
<dbReference type="AlphaFoldDB" id="A0A671Z4D8"/>
<sequence>SETRAGRDVDVLPLRLAVEESSFPPSGEQVGPPVTGTVGEPVSLSCMASGSPVPHMSWVLPDGNIVRRGLAVSGGRVRRLTVFDNGTLLVPAVGMGEEGDRSNNSSINGYSDNNGRIRNFVPNTGVSIATSGFNPALRSDSHNGF</sequence>
<reference evidence="2" key="1">
    <citation type="submission" date="2021-04" db="EMBL/GenBank/DDBJ databases">
        <authorList>
            <consortium name="Wellcome Sanger Institute Data Sharing"/>
        </authorList>
    </citation>
    <scope>NUCLEOTIDE SEQUENCE [LARGE SCALE GENOMIC DNA]</scope>
</reference>
<evidence type="ECO:0000259" key="1">
    <source>
        <dbReference type="PROSITE" id="PS50835"/>
    </source>
</evidence>